<dbReference type="RefSeq" id="WP_085767846.1">
    <property type="nucleotide sequence ID" value="NZ_CP019344.1"/>
</dbReference>
<protein>
    <recommendedName>
        <fullName evidence="5">Lipoprotein</fullName>
    </recommendedName>
</protein>
<evidence type="ECO:0000313" key="3">
    <source>
        <dbReference type="EMBL" id="ARN79043.1"/>
    </source>
</evidence>
<feature type="compositionally biased region" description="Polar residues" evidence="2">
    <location>
        <begin position="23"/>
        <end position="34"/>
    </location>
</feature>
<feature type="compositionally biased region" description="Basic and acidic residues" evidence="2">
    <location>
        <begin position="37"/>
        <end position="51"/>
    </location>
</feature>
<evidence type="ECO:0000313" key="4">
    <source>
        <dbReference type="Proteomes" id="UP000193431"/>
    </source>
</evidence>
<dbReference type="GO" id="GO:0005525">
    <property type="term" value="F:GTP binding"/>
    <property type="evidence" value="ECO:0007669"/>
    <property type="project" value="InterPro"/>
</dbReference>
<reference evidence="3 4" key="1">
    <citation type="submission" date="2016-11" db="EMBL/GenBank/DDBJ databases">
        <title>Trade-off between light-utilization and light-protection in marine flavobacteria.</title>
        <authorList>
            <person name="Kumagai Y."/>
        </authorList>
    </citation>
    <scope>NUCLEOTIDE SEQUENCE [LARGE SCALE GENOMIC DNA]</scope>
    <source>
        <strain evidence="3 4">JCM 13191</strain>
    </source>
</reference>
<dbReference type="PROSITE" id="PS51257">
    <property type="entry name" value="PROKAR_LIPOPROTEIN"/>
    <property type="match status" value="1"/>
</dbReference>
<evidence type="ECO:0000256" key="1">
    <source>
        <dbReference type="SAM" id="Coils"/>
    </source>
</evidence>
<dbReference type="STRING" id="331648.BST97_14180"/>
<dbReference type="EMBL" id="CP019344">
    <property type="protein sequence ID" value="ARN79043.1"/>
    <property type="molecule type" value="Genomic_DNA"/>
</dbReference>
<keyword evidence="1" id="KW-0175">Coiled coil</keyword>
<dbReference type="InterPro" id="IPR036543">
    <property type="entry name" value="Guanylate-bd_C_sf"/>
</dbReference>
<dbReference type="GO" id="GO:0003924">
    <property type="term" value="F:GTPase activity"/>
    <property type="evidence" value="ECO:0007669"/>
    <property type="project" value="InterPro"/>
</dbReference>
<feature type="compositionally biased region" description="Basic and acidic residues" evidence="2">
    <location>
        <begin position="215"/>
        <end position="232"/>
    </location>
</feature>
<accession>A0A1W6MN52</accession>
<feature type="coiled-coil region" evidence="1">
    <location>
        <begin position="145"/>
        <end position="207"/>
    </location>
</feature>
<dbReference type="SUPFAM" id="SSF48340">
    <property type="entry name" value="Interferon-induced guanylate-binding protein 1 (GBP1), C-terminal domain"/>
    <property type="match status" value="1"/>
</dbReference>
<feature type="region of interest" description="Disordered" evidence="2">
    <location>
        <begin position="20"/>
        <end position="51"/>
    </location>
</feature>
<evidence type="ECO:0008006" key="5">
    <source>
        <dbReference type="Google" id="ProtNLM"/>
    </source>
</evidence>
<feature type="region of interest" description="Disordered" evidence="2">
    <location>
        <begin position="215"/>
        <end position="241"/>
    </location>
</feature>
<proteinExistence type="predicted"/>
<evidence type="ECO:0000256" key="2">
    <source>
        <dbReference type="SAM" id="MobiDB-lite"/>
    </source>
</evidence>
<dbReference type="OrthoDB" id="1144645at2"/>
<name>A0A1W6MN52_9FLAO</name>
<sequence length="241" mass="28237">MRKTLFTLILSTIVLMSCKDSSKNNSENSTSVISSEVAEKSDLGDDKETDSVRVLPEYDNNIQDWKSSRNYSQDEANRMADDITYNVRIADGSISEIRGYSDYSDMRNYLDIFANSTPETEVQSEFTLRESFDVFKNTIPYYLRRDDVNEAIKDVEKELTDYEENKAKENPSPAEHDQNVKEIQEAFDNLEKEIIKARKKFEDNRKDAMEEFMEEIKDKSNKTQSERYRDAMEEYNEEMND</sequence>
<dbReference type="Proteomes" id="UP000193431">
    <property type="component" value="Chromosome"/>
</dbReference>
<dbReference type="AlphaFoldDB" id="A0A1W6MN52"/>
<organism evidence="3 4">
    <name type="scientific">Nonlabens spongiae</name>
    <dbReference type="NCBI Taxonomy" id="331648"/>
    <lineage>
        <taxon>Bacteria</taxon>
        <taxon>Pseudomonadati</taxon>
        <taxon>Bacteroidota</taxon>
        <taxon>Flavobacteriia</taxon>
        <taxon>Flavobacteriales</taxon>
        <taxon>Flavobacteriaceae</taxon>
        <taxon>Nonlabens</taxon>
    </lineage>
</organism>
<keyword evidence="4" id="KW-1185">Reference proteome</keyword>
<gene>
    <name evidence="3" type="ORF">BST97_14180</name>
</gene>